<dbReference type="InterPro" id="IPR050663">
    <property type="entry name" value="Ankyrin-SOCS_Box"/>
</dbReference>
<dbReference type="PANTHER" id="PTHR24193:SF121">
    <property type="entry name" value="ADA2A-CONTAINING COMPLEX COMPONENT 3, ISOFORM D"/>
    <property type="match status" value="1"/>
</dbReference>
<dbReference type="PANTHER" id="PTHR24193">
    <property type="entry name" value="ANKYRIN REPEAT PROTEIN"/>
    <property type="match status" value="1"/>
</dbReference>
<keyword evidence="2 3" id="KW-0040">ANK repeat</keyword>
<evidence type="ECO:0000256" key="1">
    <source>
        <dbReference type="ARBA" id="ARBA00022737"/>
    </source>
</evidence>
<gene>
    <name evidence="5" type="ORF">Rcae01_03200</name>
</gene>
<feature type="signal peptide" evidence="4">
    <location>
        <begin position="1"/>
        <end position="28"/>
    </location>
</feature>
<dbReference type="Gene3D" id="1.25.40.20">
    <property type="entry name" value="Ankyrin repeat-containing domain"/>
    <property type="match status" value="3"/>
</dbReference>
<feature type="repeat" description="ANK" evidence="3">
    <location>
        <begin position="333"/>
        <end position="365"/>
    </location>
</feature>
<evidence type="ECO:0008006" key="7">
    <source>
        <dbReference type="Google" id="ProtNLM"/>
    </source>
</evidence>
<evidence type="ECO:0000256" key="2">
    <source>
        <dbReference type="ARBA" id="ARBA00023043"/>
    </source>
</evidence>
<dbReference type="InterPro" id="IPR036770">
    <property type="entry name" value="Ankyrin_rpt-contain_sf"/>
</dbReference>
<feature type="repeat" description="ANK" evidence="3">
    <location>
        <begin position="126"/>
        <end position="158"/>
    </location>
</feature>
<dbReference type="Pfam" id="PF00023">
    <property type="entry name" value="Ank"/>
    <property type="match status" value="1"/>
</dbReference>
<dbReference type="EMBL" id="BAABRO010000006">
    <property type="protein sequence ID" value="GAA5507743.1"/>
    <property type="molecule type" value="Genomic_DNA"/>
</dbReference>
<keyword evidence="6" id="KW-1185">Reference proteome</keyword>
<evidence type="ECO:0000313" key="5">
    <source>
        <dbReference type="EMBL" id="GAA5507743.1"/>
    </source>
</evidence>
<keyword evidence="4" id="KW-0732">Signal</keyword>
<feature type="repeat" description="ANK" evidence="3">
    <location>
        <begin position="60"/>
        <end position="92"/>
    </location>
</feature>
<dbReference type="RefSeq" id="WP_345684586.1">
    <property type="nucleotide sequence ID" value="NZ_BAABRO010000006.1"/>
</dbReference>
<organism evidence="5 6">
    <name type="scientific">Novipirellula caenicola</name>
    <dbReference type="NCBI Taxonomy" id="1536901"/>
    <lineage>
        <taxon>Bacteria</taxon>
        <taxon>Pseudomonadati</taxon>
        <taxon>Planctomycetota</taxon>
        <taxon>Planctomycetia</taxon>
        <taxon>Pirellulales</taxon>
        <taxon>Pirellulaceae</taxon>
        <taxon>Novipirellula</taxon>
    </lineage>
</organism>
<protein>
    <recommendedName>
        <fullName evidence="7">Phosphocholine transferase AnkX</fullName>
    </recommendedName>
</protein>
<evidence type="ECO:0000313" key="6">
    <source>
        <dbReference type="Proteomes" id="UP001416858"/>
    </source>
</evidence>
<dbReference type="PRINTS" id="PR01415">
    <property type="entry name" value="ANKYRIN"/>
</dbReference>
<dbReference type="PROSITE" id="PS50297">
    <property type="entry name" value="ANK_REP_REGION"/>
    <property type="match status" value="6"/>
</dbReference>
<dbReference type="SUPFAM" id="SSF48403">
    <property type="entry name" value="Ankyrin repeat"/>
    <property type="match status" value="1"/>
</dbReference>
<feature type="repeat" description="ANK" evidence="3">
    <location>
        <begin position="159"/>
        <end position="191"/>
    </location>
</feature>
<feature type="repeat" description="ANK" evidence="3">
    <location>
        <begin position="193"/>
        <end position="225"/>
    </location>
</feature>
<dbReference type="Proteomes" id="UP001416858">
    <property type="component" value="Unassembled WGS sequence"/>
</dbReference>
<evidence type="ECO:0000256" key="3">
    <source>
        <dbReference type="PROSITE-ProRule" id="PRU00023"/>
    </source>
</evidence>
<name>A0ABP9VW39_9BACT</name>
<proteinExistence type="predicted"/>
<dbReference type="InterPro" id="IPR002110">
    <property type="entry name" value="Ankyrin_rpt"/>
</dbReference>
<evidence type="ECO:0000256" key="4">
    <source>
        <dbReference type="SAM" id="SignalP"/>
    </source>
</evidence>
<dbReference type="SMART" id="SM00248">
    <property type="entry name" value="ANK"/>
    <property type="match status" value="10"/>
</dbReference>
<dbReference type="PROSITE" id="PS50088">
    <property type="entry name" value="ANK_REPEAT"/>
    <property type="match status" value="6"/>
</dbReference>
<sequence>MNLALCSPLIRHTVIVITLCVMSSRASAADLVDAAEHQQWDVVATQLSAAEVDVNASQGDGMTAIHWAAFHNRADMIKSLVEAGGNVNAMNEYQVSPLSLACEYGCELAVAALLRRDADVNATRLGKETPLMLAARTGSVTIVRSLIQAGADVDAKETAGQTALMWAAAAGNLAAVDALIQAGARVDERVPRSDFSAITFAARQGQTAVVRRLLDAGLDVNATMNPSRRGGRDPRKGTSALLLAVESGHLELAIKLVHWGADPNDQRSGYAPLHAITWVRRTELGDNPAGDPPPRITGSLNTLDFVLAMVDAGADVNLQLRSGSSRGGRLNPKGATPFLLASRGADLSLMKLLLDLGADPAIGNADGTTALMAAAGVGVIAVGEEPGSPEEVNLAIRMLVDLGLDPNTVDRNGETAMHGAALRTFPTTVATLADVGADPAIWNKENRRGWTPHEIAAGKRPGSVKPSPPTIAALDEAMQSHASGIKP</sequence>
<feature type="chain" id="PRO_5047006020" description="Phosphocholine transferase AnkX" evidence="4">
    <location>
        <begin position="29"/>
        <end position="487"/>
    </location>
</feature>
<comment type="caution">
    <text evidence="5">The sequence shown here is derived from an EMBL/GenBank/DDBJ whole genome shotgun (WGS) entry which is preliminary data.</text>
</comment>
<feature type="repeat" description="ANK" evidence="3">
    <location>
        <begin position="236"/>
        <end position="268"/>
    </location>
</feature>
<keyword evidence="1" id="KW-0677">Repeat</keyword>
<accession>A0ABP9VW39</accession>
<dbReference type="Pfam" id="PF12796">
    <property type="entry name" value="Ank_2"/>
    <property type="match status" value="3"/>
</dbReference>
<reference evidence="5 6" key="1">
    <citation type="submission" date="2024-02" db="EMBL/GenBank/DDBJ databases">
        <title>Rhodopirellula caenicola NBRC 110016.</title>
        <authorList>
            <person name="Ichikawa N."/>
            <person name="Katano-Makiyama Y."/>
            <person name="Hidaka K."/>
        </authorList>
    </citation>
    <scope>NUCLEOTIDE SEQUENCE [LARGE SCALE GENOMIC DNA]</scope>
    <source>
        <strain evidence="5 6">NBRC 110016</strain>
    </source>
</reference>